<accession>A0A0R3XAE1</accession>
<evidence type="ECO:0000313" key="2">
    <source>
        <dbReference type="EMBL" id="VDM35481.1"/>
    </source>
</evidence>
<proteinExistence type="predicted"/>
<feature type="region of interest" description="Disordered" evidence="1">
    <location>
        <begin position="1"/>
        <end position="112"/>
    </location>
</feature>
<feature type="compositionally biased region" description="Polar residues" evidence="1">
    <location>
        <begin position="60"/>
        <end position="112"/>
    </location>
</feature>
<organism evidence="4">
    <name type="scientific">Hydatigena taeniaeformis</name>
    <name type="common">Feline tapeworm</name>
    <name type="synonym">Taenia taeniaeformis</name>
    <dbReference type="NCBI Taxonomy" id="6205"/>
    <lineage>
        <taxon>Eukaryota</taxon>
        <taxon>Metazoa</taxon>
        <taxon>Spiralia</taxon>
        <taxon>Lophotrochozoa</taxon>
        <taxon>Platyhelminthes</taxon>
        <taxon>Cestoda</taxon>
        <taxon>Eucestoda</taxon>
        <taxon>Cyclophyllidea</taxon>
        <taxon>Taeniidae</taxon>
        <taxon>Hydatigera</taxon>
    </lineage>
</organism>
<dbReference type="EMBL" id="UYWX01021774">
    <property type="protein sequence ID" value="VDM35481.1"/>
    <property type="molecule type" value="Genomic_DNA"/>
</dbReference>
<dbReference type="WBParaSite" id="TTAC_0001051801-mRNA-1">
    <property type="protein sequence ID" value="TTAC_0001051801-mRNA-1"/>
    <property type="gene ID" value="TTAC_0001051801"/>
</dbReference>
<gene>
    <name evidence="2" type="ORF">TTAC_LOCUS10501</name>
</gene>
<evidence type="ECO:0000256" key="1">
    <source>
        <dbReference type="SAM" id="MobiDB-lite"/>
    </source>
</evidence>
<reference evidence="4" key="1">
    <citation type="submission" date="2017-02" db="UniProtKB">
        <authorList>
            <consortium name="WormBaseParasite"/>
        </authorList>
    </citation>
    <scope>IDENTIFICATION</scope>
</reference>
<protein>
    <submittedName>
        <fullName evidence="4">Period circadian protein</fullName>
    </submittedName>
</protein>
<keyword evidence="3" id="KW-1185">Reference proteome</keyword>
<reference evidence="2 3" key="2">
    <citation type="submission" date="2018-11" db="EMBL/GenBank/DDBJ databases">
        <authorList>
            <consortium name="Pathogen Informatics"/>
        </authorList>
    </citation>
    <scope>NUCLEOTIDE SEQUENCE [LARGE SCALE GENOMIC DNA]</scope>
</reference>
<dbReference type="Proteomes" id="UP000274429">
    <property type="component" value="Unassembled WGS sequence"/>
</dbReference>
<dbReference type="STRING" id="6205.A0A0R3XAE1"/>
<evidence type="ECO:0000313" key="4">
    <source>
        <dbReference type="WBParaSite" id="TTAC_0001051801-mRNA-1"/>
    </source>
</evidence>
<name>A0A0R3XAE1_HYDTA</name>
<sequence>QNEEAKSDSELLNGANHINHNVKRDVVVNGTAAALGHSPRENGGGSTSCSNDTKLERNRASTPNTSSIANSNGDNRSPVSPSALNLGTPISSTHNTSMTSAASPKPSTSINPQLPVTSTPIGEFALFSFNSSLGAVATHLVDV</sequence>
<evidence type="ECO:0000313" key="3">
    <source>
        <dbReference type="Proteomes" id="UP000274429"/>
    </source>
</evidence>
<dbReference type="AlphaFoldDB" id="A0A0R3XAE1"/>